<feature type="compositionally biased region" description="Acidic residues" evidence="1">
    <location>
        <begin position="114"/>
        <end position="128"/>
    </location>
</feature>
<feature type="compositionally biased region" description="Acidic residues" evidence="1">
    <location>
        <begin position="258"/>
        <end position="272"/>
    </location>
</feature>
<protein>
    <submittedName>
        <fullName evidence="2">Uncharacterized protein</fullName>
    </submittedName>
</protein>
<feature type="region of interest" description="Disordered" evidence="1">
    <location>
        <begin position="93"/>
        <end position="443"/>
    </location>
</feature>
<evidence type="ECO:0000313" key="2">
    <source>
        <dbReference type="EMBL" id="TFJ86670.1"/>
    </source>
</evidence>
<dbReference type="EMBL" id="SDOX01000008">
    <property type="protein sequence ID" value="TFJ86670.1"/>
    <property type="molecule type" value="Genomic_DNA"/>
</dbReference>
<feature type="compositionally biased region" description="Basic and acidic residues" evidence="1">
    <location>
        <begin position="374"/>
        <end position="385"/>
    </location>
</feature>
<feature type="compositionally biased region" description="Basic and acidic residues" evidence="1">
    <location>
        <begin position="129"/>
        <end position="157"/>
    </location>
</feature>
<reference evidence="2 3" key="1">
    <citation type="submission" date="2019-01" db="EMBL/GenBank/DDBJ databases">
        <title>Nuclear Genome Assembly of the Microalgal Biofuel strain Nannochloropsis salina CCMP1776.</title>
        <authorList>
            <person name="Hovde B."/>
        </authorList>
    </citation>
    <scope>NUCLEOTIDE SEQUENCE [LARGE SCALE GENOMIC DNA]</scope>
    <source>
        <strain evidence="2 3">CCMP1776</strain>
    </source>
</reference>
<feature type="compositionally biased region" description="Basic and acidic residues" evidence="1">
    <location>
        <begin position="349"/>
        <end position="359"/>
    </location>
</feature>
<accession>A0A4D9D5E4</accession>
<comment type="caution">
    <text evidence="2">The sequence shown here is derived from an EMBL/GenBank/DDBJ whole genome shotgun (WGS) entry which is preliminary data.</text>
</comment>
<keyword evidence="3" id="KW-1185">Reference proteome</keyword>
<feature type="compositionally biased region" description="Acidic residues" evidence="1">
    <location>
        <begin position="386"/>
        <end position="408"/>
    </location>
</feature>
<feature type="region of interest" description="Disordered" evidence="1">
    <location>
        <begin position="1"/>
        <end position="24"/>
    </location>
</feature>
<proteinExistence type="predicted"/>
<feature type="compositionally biased region" description="Basic residues" evidence="1">
    <location>
        <begin position="412"/>
        <end position="443"/>
    </location>
</feature>
<sequence>MEGTEWKRETKKSHQKDKFQDSAVGCNYQQTAGLRRSGEEHETYVGRELIKSSGVQENVRRFGRLEKACRATLTKDGRGSIDAEEAFSKALIASERESEGVRRRHGMVVVMEREAEEEDEEEADEREEGDDKGATEKEVGHQENRSEEGRQKTMKEEGVEDGPGGDSDEDRTEQHIQEIVASDEGGLSDRHGEDERGGGERKRNEEEEPKMGKIDQGKSDVGNDRGRGEKGSMWEGSKGEEGAETSLKREEEEKGGYEDEDLEDEIVEDEEEGLKVNIEQEGRRLWNESQGKPAKSAERGWLSEAMEGEGNPFEQRRPDTKRPAPVSLSPSQSSLYDARTASIQASKDQSTENSRRVVRPEGIGDAEAGCCGQRFEKGGEVGREEDGLDAGEAEEEEEDKEDEEEEGGGEGRRRKRNGRRTRKRRGRRGRRRRRRRATRKGGG</sequence>
<evidence type="ECO:0000256" key="1">
    <source>
        <dbReference type="SAM" id="MobiDB-lite"/>
    </source>
</evidence>
<dbReference type="AlphaFoldDB" id="A0A4D9D5E4"/>
<evidence type="ECO:0000313" key="3">
    <source>
        <dbReference type="Proteomes" id="UP000355283"/>
    </source>
</evidence>
<name>A0A4D9D5E4_9STRA</name>
<dbReference type="Proteomes" id="UP000355283">
    <property type="component" value="Unassembled WGS sequence"/>
</dbReference>
<feature type="compositionally biased region" description="Polar residues" evidence="1">
    <location>
        <begin position="328"/>
        <end position="348"/>
    </location>
</feature>
<organism evidence="2 3">
    <name type="scientific">Nannochloropsis salina CCMP1776</name>
    <dbReference type="NCBI Taxonomy" id="1027361"/>
    <lineage>
        <taxon>Eukaryota</taxon>
        <taxon>Sar</taxon>
        <taxon>Stramenopiles</taxon>
        <taxon>Ochrophyta</taxon>
        <taxon>Eustigmatophyceae</taxon>
        <taxon>Eustigmatales</taxon>
        <taxon>Monodopsidaceae</taxon>
        <taxon>Microchloropsis</taxon>
        <taxon>Microchloropsis salina</taxon>
    </lineage>
</organism>
<feature type="compositionally biased region" description="Basic and acidic residues" evidence="1">
    <location>
        <begin position="187"/>
        <end position="257"/>
    </location>
</feature>
<gene>
    <name evidence="2" type="ORF">NSK_002324</name>
</gene>